<evidence type="ECO:0000256" key="2">
    <source>
        <dbReference type="ARBA" id="ARBA00010752"/>
    </source>
</evidence>
<keyword evidence="3" id="KW-0963">Cytoplasm</keyword>
<dbReference type="PROSITE" id="PS50937">
    <property type="entry name" value="HTH_MERR_2"/>
    <property type="match status" value="1"/>
</dbReference>
<evidence type="ECO:0000256" key="4">
    <source>
        <dbReference type="ARBA" id="ARBA00022679"/>
    </source>
</evidence>
<dbReference type="PANTHER" id="PTHR30478:SF0">
    <property type="entry name" value="BETA SLIDING CLAMP"/>
    <property type="match status" value="1"/>
</dbReference>
<evidence type="ECO:0000256" key="3">
    <source>
        <dbReference type="ARBA" id="ARBA00022490"/>
    </source>
</evidence>
<dbReference type="SUPFAM" id="SSF55979">
    <property type="entry name" value="DNA clamp"/>
    <property type="match status" value="2"/>
</dbReference>
<evidence type="ECO:0000256" key="1">
    <source>
        <dbReference type="ARBA" id="ARBA00004496"/>
    </source>
</evidence>
<protein>
    <submittedName>
        <fullName evidence="10">DNA polymerase III beta subunit-like protein</fullName>
    </submittedName>
</protein>
<dbReference type="Gene3D" id="1.10.1660.10">
    <property type="match status" value="1"/>
</dbReference>
<dbReference type="InterPro" id="IPR022637">
    <property type="entry name" value="DNA_polIII_beta_cen"/>
</dbReference>
<dbReference type="OrthoDB" id="7849865at2"/>
<dbReference type="SMART" id="SM00480">
    <property type="entry name" value="POL3Bc"/>
    <property type="match status" value="1"/>
</dbReference>
<evidence type="ECO:0000256" key="5">
    <source>
        <dbReference type="ARBA" id="ARBA00022695"/>
    </source>
</evidence>
<evidence type="ECO:0000256" key="8">
    <source>
        <dbReference type="ARBA" id="ARBA00023125"/>
    </source>
</evidence>
<dbReference type="PANTHER" id="PTHR30478">
    <property type="entry name" value="DNA POLYMERASE III SUBUNIT BETA"/>
    <property type="match status" value="1"/>
</dbReference>
<gene>
    <name evidence="10" type="ORF">EDD29_4049</name>
</gene>
<dbReference type="InterPro" id="IPR001001">
    <property type="entry name" value="DNA_polIII_beta"/>
</dbReference>
<dbReference type="InterPro" id="IPR046938">
    <property type="entry name" value="DNA_clamp_sf"/>
</dbReference>
<dbReference type="AlphaFoldDB" id="A0A3N1D0B4"/>
<name>A0A3N1D0B4_9ACTN</name>
<organism evidence="10 11">
    <name type="scientific">Actinocorallia herbida</name>
    <dbReference type="NCBI Taxonomy" id="58109"/>
    <lineage>
        <taxon>Bacteria</taxon>
        <taxon>Bacillati</taxon>
        <taxon>Actinomycetota</taxon>
        <taxon>Actinomycetes</taxon>
        <taxon>Streptosporangiales</taxon>
        <taxon>Thermomonosporaceae</taxon>
        <taxon>Actinocorallia</taxon>
    </lineage>
</organism>
<comment type="caution">
    <text evidence="10">The sequence shown here is derived from an EMBL/GenBank/DDBJ whole genome shotgun (WGS) entry which is preliminary data.</text>
</comment>
<evidence type="ECO:0000259" key="9">
    <source>
        <dbReference type="PROSITE" id="PS50937"/>
    </source>
</evidence>
<keyword evidence="5" id="KW-0548">Nucleotidyltransferase</keyword>
<evidence type="ECO:0000313" key="11">
    <source>
        <dbReference type="Proteomes" id="UP000272400"/>
    </source>
</evidence>
<dbReference type="InterPro" id="IPR000551">
    <property type="entry name" value="MerR-type_HTH_dom"/>
</dbReference>
<dbReference type="GO" id="GO:0009360">
    <property type="term" value="C:DNA polymerase III complex"/>
    <property type="evidence" value="ECO:0007669"/>
    <property type="project" value="InterPro"/>
</dbReference>
<dbReference type="SMART" id="SM00422">
    <property type="entry name" value="HTH_MERR"/>
    <property type="match status" value="1"/>
</dbReference>
<dbReference type="GO" id="GO:0006271">
    <property type="term" value="P:DNA strand elongation involved in DNA replication"/>
    <property type="evidence" value="ECO:0007669"/>
    <property type="project" value="TreeGrafter"/>
</dbReference>
<dbReference type="GO" id="GO:0006355">
    <property type="term" value="P:regulation of DNA-templated transcription"/>
    <property type="evidence" value="ECO:0007669"/>
    <property type="project" value="InterPro"/>
</dbReference>
<keyword evidence="8" id="KW-0238">DNA-binding</keyword>
<keyword evidence="6" id="KW-0235">DNA replication</keyword>
<dbReference type="GO" id="GO:0005737">
    <property type="term" value="C:cytoplasm"/>
    <property type="evidence" value="ECO:0007669"/>
    <property type="project" value="UniProtKB-SubCell"/>
</dbReference>
<dbReference type="RefSeq" id="WP_123665876.1">
    <property type="nucleotide sequence ID" value="NZ_RJKE01000001.1"/>
</dbReference>
<keyword evidence="7" id="KW-0239">DNA-directed DNA polymerase</keyword>
<proteinExistence type="inferred from homology"/>
<dbReference type="Pfam" id="PF13411">
    <property type="entry name" value="MerR_1"/>
    <property type="match status" value="1"/>
</dbReference>
<dbReference type="SUPFAM" id="SSF46955">
    <property type="entry name" value="Putative DNA-binding domain"/>
    <property type="match status" value="1"/>
</dbReference>
<comment type="similarity">
    <text evidence="2">Belongs to the beta sliding clamp family.</text>
</comment>
<dbReference type="Proteomes" id="UP000272400">
    <property type="component" value="Unassembled WGS sequence"/>
</dbReference>
<dbReference type="Gene3D" id="3.10.150.10">
    <property type="entry name" value="DNA Polymerase III, subunit A, domain 2"/>
    <property type="match status" value="2"/>
</dbReference>
<dbReference type="Pfam" id="PF02767">
    <property type="entry name" value="DNA_pol3_beta_2"/>
    <property type="match status" value="1"/>
</dbReference>
<keyword evidence="4" id="KW-0808">Transferase</keyword>
<comment type="subcellular location">
    <subcellularLocation>
        <location evidence="1">Cytoplasm</location>
    </subcellularLocation>
</comment>
<evidence type="ECO:0000313" key="10">
    <source>
        <dbReference type="EMBL" id="ROO86478.1"/>
    </source>
</evidence>
<dbReference type="GO" id="GO:0008408">
    <property type="term" value="F:3'-5' exonuclease activity"/>
    <property type="evidence" value="ECO:0007669"/>
    <property type="project" value="InterPro"/>
</dbReference>
<dbReference type="InterPro" id="IPR009061">
    <property type="entry name" value="DNA-bd_dom_put_sf"/>
</dbReference>
<dbReference type="GO" id="GO:0003887">
    <property type="term" value="F:DNA-directed DNA polymerase activity"/>
    <property type="evidence" value="ECO:0007669"/>
    <property type="project" value="UniProtKB-KW"/>
</dbReference>
<keyword evidence="11" id="KW-1185">Reference proteome</keyword>
<sequence>MHPMNHHDDLMSIGTFARAVGLTPSALRFYDDCGALTPAHVDPATGYRYYSTRQETRARTLRRLRDAQIPLTDATAILDGTPDTARTLLHHHAHRARTTAQATQNAIDDLLAEHTPHPAHSARLDGAALASAVRQVAPATATGPTRDAHPALGAILLEIDTTEIRLAATDRYRLAVRALPATLHHGEPHTLLIPVEALQTAAAWALHHPHIDLDTDQTGSRLRHHDHTHPLPTLHTTFPDYRRILDDLPTPRQRLITDRAALQAALTTAHGPVTFHTAPDHLTLTSPDTPDHTQPALCTGPPTRLSFDPTVLLPALDTGLGPDTLLEITAPDLPVIVRSADQGSFTTLVMPVRA</sequence>
<feature type="domain" description="HTH merR-type" evidence="9">
    <location>
        <begin position="10"/>
        <end position="80"/>
    </location>
</feature>
<accession>A0A3N1D0B4</accession>
<dbReference type="EMBL" id="RJKE01000001">
    <property type="protein sequence ID" value="ROO86478.1"/>
    <property type="molecule type" value="Genomic_DNA"/>
</dbReference>
<dbReference type="GO" id="GO:0003677">
    <property type="term" value="F:DNA binding"/>
    <property type="evidence" value="ECO:0007669"/>
    <property type="project" value="UniProtKB-KW"/>
</dbReference>
<dbReference type="CDD" id="cd00140">
    <property type="entry name" value="beta_clamp"/>
    <property type="match status" value="1"/>
</dbReference>
<evidence type="ECO:0000256" key="6">
    <source>
        <dbReference type="ARBA" id="ARBA00022705"/>
    </source>
</evidence>
<evidence type="ECO:0000256" key="7">
    <source>
        <dbReference type="ARBA" id="ARBA00022932"/>
    </source>
</evidence>
<reference evidence="10 11" key="1">
    <citation type="submission" date="2018-11" db="EMBL/GenBank/DDBJ databases">
        <title>Sequencing the genomes of 1000 actinobacteria strains.</title>
        <authorList>
            <person name="Klenk H.-P."/>
        </authorList>
    </citation>
    <scope>NUCLEOTIDE SEQUENCE [LARGE SCALE GENOMIC DNA]</scope>
    <source>
        <strain evidence="10 11">DSM 44254</strain>
    </source>
</reference>